<dbReference type="GO" id="GO:0005737">
    <property type="term" value="C:cytoplasm"/>
    <property type="evidence" value="ECO:0007669"/>
    <property type="project" value="TreeGrafter"/>
</dbReference>
<evidence type="ECO:0000313" key="5">
    <source>
        <dbReference type="EMBL" id="KAF9814211.1"/>
    </source>
</evidence>
<name>A0A8H7P2N4_9APHY</name>
<dbReference type="InterPro" id="IPR051468">
    <property type="entry name" value="Fungal_SecMetab_SDRs"/>
</dbReference>
<dbReference type="PROSITE" id="PS00061">
    <property type="entry name" value="ADH_SHORT"/>
    <property type="match status" value="1"/>
</dbReference>
<dbReference type="CDD" id="cd05325">
    <property type="entry name" value="carb_red_sniffer_like_SDR_c"/>
    <property type="match status" value="1"/>
</dbReference>
<dbReference type="AlphaFoldDB" id="A0A8H7P2N4"/>
<evidence type="ECO:0000256" key="1">
    <source>
        <dbReference type="ARBA" id="ARBA00006484"/>
    </source>
</evidence>
<dbReference type="SUPFAM" id="SSF51735">
    <property type="entry name" value="NAD(P)-binding Rossmann-fold domains"/>
    <property type="match status" value="1"/>
</dbReference>
<dbReference type="Proteomes" id="UP000639403">
    <property type="component" value="Unassembled WGS sequence"/>
</dbReference>
<evidence type="ECO:0000256" key="2">
    <source>
        <dbReference type="ARBA" id="ARBA00022857"/>
    </source>
</evidence>
<dbReference type="PANTHER" id="PTHR43544">
    <property type="entry name" value="SHORT-CHAIN DEHYDROGENASE/REDUCTASE"/>
    <property type="match status" value="1"/>
</dbReference>
<evidence type="ECO:0000256" key="3">
    <source>
        <dbReference type="ARBA" id="ARBA00023002"/>
    </source>
</evidence>
<reference evidence="5" key="1">
    <citation type="submission" date="2020-11" db="EMBL/GenBank/DDBJ databases">
        <authorList>
            <person name="Koelle M."/>
            <person name="Horta M.A.C."/>
            <person name="Nowrousian M."/>
            <person name="Ohm R.A."/>
            <person name="Benz P."/>
            <person name="Pilgard A."/>
        </authorList>
    </citation>
    <scope>NUCLEOTIDE SEQUENCE</scope>
    <source>
        <strain evidence="5">FPRL280</strain>
    </source>
</reference>
<organism evidence="5 6">
    <name type="scientific">Rhodonia placenta</name>
    <dbReference type="NCBI Taxonomy" id="104341"/>
    <lineage>
        <taxon>Eukaryota</taxon>
        <taxon>Fungi</taxon>
        <taxon>Dikarya</taxon>
        <taxon>Basidiomycota</taxon>
        <taxon>Agaricomycotina</taxon>
        <taxon>Agaricomycetes</taxon>
        <taxon>Polyporales</taxon>
        <taxon>Adustoporiaceae</taxon>
        <taxon>Rhodonia</taxon>
    </lineage>
</organism>
<proteinExistence type="inferred from homology"/>
<dbReference type="PANTHER" id="PTHR43544:SF7">
    <property type="entry name" value="NADB-LER2"/>
    <property type="match status" value="1"/>
</dbReference>
<keyword evidence="3" id="KW-0560">Oxidoreductase</keyword>
<sequence>MSTSTWLITGSSRGLGLEIVRQLIRSPANLVIATCRNPANATALQALKSDAKGPLHIIPLDVSDPNSIRSSVKTVGDILGEQGLDYLYNNAGITPGPEAAFDFEYSALLETLQVNIAAPALISQVYLPLVEKSNRKVIVNVSSALGSLALNTWGSVQSVYSVTKAGLNMLTKKQANAKPDLIVITVSPGWTKTGKYMGGSDATLEPYESVEGQLKLVKGLTLQDSGKFFDQTGGILPW</sequence>
<evidence type="ECO:0000313" key="6">
    <source>
        <dbReference type="Proteomes" id="UP000639403"/>
    </source>
</evidence>
<dbReference type="InterPro" id="IPR020904">
    <property type="entry name" value="Sc_DH/Rdtase_CS"/>
</dbReference>
<dbReference type="InterPro" id="IPR036291">
    <property type="entry name" value="NAD(P)-bd_dom_sf"/>
</dbReference>
<keyword evidence="2" id="KW-0521">NADP</keyword>
<dbReference type="Gene3D" id="3.40.50.720">
    <property type="entry name" value="NAD(P)-binding Rossmann-like Domain"/>
    <property type="match status" value="1"/>
</dbReference>
<dbReference type="InterPro" id="IPR002347">
    <property type="entry name" value="SDR_fam"/>
</dbReference>
<dbReference type="PRINTS" id="PR00081">
    <property type="entry name" value="GDHRDH"/>
</dbReference>
<dbReference type="Pfam" id="PF00106">
    <property type="entry name" value="adh_short"/>
    <property type="match status" value="1"/>
</dbReference>
<evidence type="ECO:0000256" key="4">
    <source>
        <dbReference type="RuleBase" id="RU000363"/>
    </source>
</evidence>
<comment type="caution">
    <text evidence="5">The sequence shown here is derived from an EMBL/GenBank/DDBJ whole genome shotgun (WGS) entry which is preliminary data.</text>
</comment>
<dbReference type="GO" id="GO:0016491">
    <property type="term" value="F:oxidoreductase activity"/>
    <property type="evidence" value="ECO:0007669"/>
    <property type="project" value="UniProtKB-KW"/>
</dbReference>
<gene>
    <name evidence="5" type="ORF">IEO21_05222</name>
</gene>
<protein>
    <recommendedName>
        <fullName evidence="7">NAD(P)-binding protein</fullName>
    </recommendedName>
</protein>
<dbReference type="PRINTS" id="PR00080">
    <property type="entry name" value="SDRFAMILY"/>
</dbReference>
<comment type="similarity">
    <text evidence="1 4">Belongs to the short-chain dehydrogenases/reductases (SDR) family.</text>
</comment>
<dbReference type="EMBL" id="JADOXO010000091">
    <property type="protein sequence ID" value="KAF9814211.1"/>
    <property type="molecule type" value="Genomic_DNA"/>
</dbReference>
<evidence type="ECO:0008006" key="7">
    <source>
        <dbReference type="Google" id="ProtNLM"/>
    </source>
</evidence>
<accession>A0A8H7P2N4</accession>
<reference evidence="5" key="2">
    <citation type="journal article" name="Front. Microbiol.">
        <title>Degradative Capacity of Two Strains of Rhodonia placenta: From Phenotype to Genotype.</title>
        <authorList>
            <person name="Kolle M."/>
            <person name="Horta M.A.C."/>
            <person name="Nowrousian M."/>
            <person name="Ohm R.A."/>
            <person name="Benz J.P."/>
            <person name="Pilgard A."/>
        </authorList>
    </citation>
    <scope>NUCLEOTIDE SEQUENCE</scope>
    <source>
        <strain evidence="5">FPRL280</strain>
    </source>
</reference>